<feature type="transmembrane region" description="Helical" evidence="1">
    <location>
        <begin position="105"/>
        <end position="128"/>
    </location>
</feature>
<gene>
    <name evidence="2" type="ORF">NF556_10465</name>
</gene>
<organism evidence="2 3">
    <name type="scientific">Ornithinimicrobium faecis</name>
    <dbReference type="NCBI Taxonomy" id="2934158"/>
    <lineage>
        <taxon>Bacteria</taxon>
        <taxon>Bacillati</taxon>
        <taxon>Actinomycetota</taxon>
        <taxon>Actinomycetes</taxon>
        <taxon>Micrococcales</taxon>
        <taxon>Ornithinimicrobiaceae</taxon>
        <taxon>Ornithinimicrobium</taxon>
    </lineage>
</organism>
<keyword evidence="1" id="KW-1133">Transmembrane helix</keyword>
<reference evidence="2" key="1">
    <citation type="submission" date="2022-06" db="EMBL/GenBank/DDBJ databases">
        <title>Ornithinimicrobium HY1793.</title>
        <authorList>
            <person name="Huang Y."/>
        </authorList>
    </citation>
    <scope>NUCLEOTIDE SEQUENCE</scope>
    <source>
        <strain evidence="2">HY1793</strain>
    </source>
</reference>
<proteinExistence type="predicted"/>
<name>A0ABY4Z0A2_9MICO</name>
<keyword evidence="1" id="KW-0472">Membrane</keyword>
<evidence type="ECO:0000313" key="2">
    <source>
        <dbReference type="EMBL" id="USQ82038.1"/>
    </source>
</evidence>
<protein>
    <submittedName>
        <fullName evidence="2">Uncharacterized protein</fullName>
    </submittedName>
</protein>
<evidence type="ECO:0000256" key="1">
    <source>
        <dbReference type="SAM" id="Phobius"/>
    </source>
</evidence>
<dbReference type="RefSeq" id="WP_252595600.1">
    <property type="nucleotide sequence ID" value="NZ_CP099489.1"/>
</dbReference>
<keyword evidence="1" id="KW-0812">Transmembrane</keyword>
<dbReference type="Proteomes" id="UP001056455">
    <property type="component" value="Chromosome"/>
</dbReference>
<dbReference type="EMBL" id="CP099489">
    <property type="protein sequence ID" value="USQ82038.1"/>
    <property type="molecule type" value="Genomic_DNA"/>
</dbReference>
<sequence>MQWYAETPARRTRQVTGDLLAVAWVVLWVLIARWAFDLVRLLAVPAEPLRTAGTTVQTRMDDVAGQIGEVPLVGDRLTGPFTGAADAGGSLVSAGDALDTGVTRVAWLLSVFVGAVPILFVVGVYVLLRAHWARRTTELARLREGDSALELLALRALVHQSPRRLVRVDPDPLGAWRAGDEQAISDLAGLELARVGLRPQRLSAG</sequence>
<keyword evidence="3" id="KW-1185">Reference proteome</keyword>
<evidence type="ECO:0000313" key="3">
    <source>
        <dbReference type="Proteomes" id="UP001056455"/>
    </source>
</evidence>
<feature type="transmembrane region" description="Helical" evidence="1">
    <location>
        <begin position="19"/>
        <end position="36"/>
    </location>
</feature>
<accession>A0ABY4Z0A2</accession>